<dbReference type="Gene3D" id="3.40.50.150">
    <property type="entry name" value="Vaccinia Virus protein VP39"/>
    <property type="match status" value="1"/>
</dbReference>
<organism evidence="9 10">
    <name type="scientific">Faecalibacillus intestinalis</name>
    <dbReference type="NCBI Taxonomy" id="1982626"/>
    <lineage>
        <taxon>Bacteria</taxon>
        <taxon>Bacillati</taxon>
        <taxon>Bacillota</taxon>
        <taxon>Erysipelotrichia</taxon>
        <taxon>Erysipelotrichales</taxon>
        <taxon>Coprobacillaceae</taxon>
        <taxon>Faecalibacillus</taxon>
    </lineage>
</organism>
<dbReference type="RefSeq" id="WP_118306690.1">
    <property type="nucleotide sequence ID" value="NZ_JAJDKQ010000008.1"/>
</dbReference>
<evidence type="ECO:0000313" key="10">
    <source>
        <dbReference type="Proteomes" id="UP001197827"/>
    </source>
</evidence>
<dbReference type="SUPFAM" id="SSF53335">
    <property type="entry name" value="S-adenosyl-L-methionine-dependent methyltransferases"/>
    <property type="match status" value="1"/>
</dbReference>
<dbReference type="AlphaFoldDB" id="A0AAW4VDF3"/>
<dbReference type="EC" id="2.1.1.72" evidence="1"/>
<dbReference type="InterPro" id="IPR029063">
    <property type="entry name" value="SAM-dependent_MTases_sf"/>
</dbReference>
<dbReference type="GO" id="GO:0003677">
    <property type="term" value="F:DNA binding"/>
    <property type="evidence" value="ECO:0007669"/>
    <property type="project" value="UniProtKB-KW"/>
</dbReference>
<reference evidence="9" key="1">
    <citation type="submission" date="2021-10" db="EMBL/GenBank/DDBJ databases">
        <title>Collection of gut derived symbiotic bacterial strains cultured from healthy donors.</title>
        <authorList>
            <person name="Lin H."/>
            <person name="Littmann E."/>
            <person name="Kohout C."/>
            <person name="Pamer E.G."/>
        </authorList>
    </citation>
    <scope>NUCLEOTIDE SEQUENCE</scope>
    <source>
        <strain evidence="9">DFI.5.2</strain>
    </source>
</reference>
<keyword evidence="5" id="KW-0680">Restriction system</keyword>
<dbReference type="GO" id="GO:0009307">
    <property type="term" value="P:DNA restriction-modification system"/>
    <property type="evidence" value="ECO:0007669"/>
    <property type="project" value="UniProtKB-KW"/>
</dbReference>
<keyword evidence="4" id="KW-0949">S-adenosyl-L-methionine</keyword>
<comment type="catalytic activity">
    <reaction evidence="7">
        <text>a 2'-deoxyadenosine in DNA + S-adenosyl-L-methionine = an N(6)-methyl-2'-deoxyadenosine in DNA + S-adenosyl-L-homocysteine + H(+)</text>
        <dbReference type="Rhea" id="RHEA:15197"/>
        <dbReference type="Rhea" id="RHEA-COMP:12418"/>
        <dbReference type="Rhea" id="RHEA-COMP:12419"/>
        <dbReference type="ChEBI" id="CHEBI:15378"/>
        <dbReference type="ChEBI" id="CHEBI:57856"/>
        <dbReference type="ChEBI" id="CHEBI:59789"/>
        <dbReference type="ChEBI" id="CHEBI:90615"/>
        <dbReference type="ChEBI" id="CHEBI:90616"/>
        <dbReference type="EC" id="2.1.1.72"/>
    </reaction>
</comment>
<dbReference type="PRINTS" id="PR00507">
    <property type="entry name" value="N12N6MTFRASE"/>
</dbReference>
<keyword evidence="2 9" id="KW-0489">Methyltransferase</keyword>
<evidence type="ECO:0000256" key="4">
    <source>
        <dbReference type="ARBA" id="ARBA00022691"/>
    </source>
</evidence>
<protein>
    <recommendedName>
        <fullName evidence="1">site-specific DNA-methyltransferase (adenine-specific)</fullName>
        <ecNumber evidence="1">2.1.1.72</ecNumber>
    </recommendedName>
</protein>
<comment type="caution">
    <text evidence="9">The sequence shown here is derived from an EMBL/GenBank/DDBJ whole genome shotgun (WGS) entry which is preliminary data.</text>
</comment>
<dbReference type="GO" id="GO:0009007">
    <property type="term" value="F:site-specific DNA-methyltransferase (adenine-specific) activity"/>
    <property type="evidence" value="ECO:0007669"/>
    <property type="project" value="UniProtKB-EC"/>
</dbReference>
<dbReference type="PANTHER" id="PTHR33841">
    <property type="entry name" value="DNA METHYLTRANSFERASE YEEA-RELATED"/>
    <property type="match status" value="1"/>
</dbReference>
<gene>
    <name evidence="9" type="ORF">LJD74_05880</name>
</gene>
<dbReference type="InterPro" id="IPR002052">
    <property type="entry name" value="DNA_methylase_N6_adenine_CS"/>
</dbReference>
<evidence type="ECO:0000256" key="7">
    <source>
        <dbReference type="ARBA" id="ARBA00047942"/>
    </source>
</evidence>
<dbReference type="EMBL" id="JAJDKQ010000008">
    <property type="protein sequence ID" value="MCB8561545.1"/>
    <property type="molecule type" value="Genomic_DNA"/>
</dbReference>
<dbReference type="Proteomes" id="UP001197827">
    <property type="component" value="Unassembled WGS sequence"/>
</dbReference>
<evidence type="ECO:0000256" key="2">
    <source>
        <dbReference type="ARBA" id="ARBA00022603"/>
    </source>
</evidence>
<proteinExistence type="predicted"/>
<evidence type="ECO:0000256" key="3">
    <source>
        <dbReference type="ARBA" id="ARBA00022679"/>
    </source>
</evidence>
<dbReference type="GO" id="GO:0032259">
    <property type="term" value="P:methylation"/>
    <property type="evidence" value="ECO:0007669"/>
    <property type="project" value="UniProtKB-KW"/>
</dbReference>
<keyword evidence="6" id="KW-0238">DNA-binding</keyword>
<dbReference type="Pfam" id="PF07669">
    <property type="entry name" value="Eco57I"/>
    <property type="match status" value="1"/>
</dbReference>
<dbReference type="PANTHER" id="PTHR33841:SF6">
    <property type="entry name" value="TYPE II METHYLTRANSFERASE M.HINDII"/>
    <property type="match status" value="1"/>
</dbReference>
<feature type="domain" description="Type II methyltransferase M.TaqI-like" evidence="8">
    <location>
        <begin position="90"/>
        <end position="234"/>
    </location>
</feature>
<dbReference type="PROSITE" id="PS00092">
    <property type="entry name" value="N6_MTASE"/>
    <property type="match status" value="1"/>
</dbReference>
<name>A0AAW4VDF3_9FIRM</name>
<accession>A0AAW4VDF3</accession>
<dbReference type="InterPro" id="IPR050953">
    <property type="entry name" value="N4_N6_ade-DNA_methylase"/>
</dbReference>
<evidence type="ECO:0000313" key="9">
    <source>
        <dbReference type="EMBL" id="MCB8561545.1"/>
    </source>
</evidence>
<keyword evidence="3" id="KW-0808">Transferase</keyword>
<evidence type="ECO:0000259" key="8">
    <source>
        <dbReference type="Pfam" id="PF07669"/>
    </source>
</evidence>
<evidence type="ECO:0000256" key="6">
    <source>
        <dbReference type="ARBA" id="ARBA00023125"/>
    </source>
</evidence>
<sequence length="490" mass="57494">MENNFKKRYNVLKSEGGVSILKKFYENCQIFTPLEIVKYMLDTIGYKNNIIGKTVLENSCGDGNFLIEITQRYIRCCIRKKYSKKEIKKGLERDIYGYELDSRHFKKCLENLDSLACEYGIHDVKWKIYNKDYLKEMNNKKFDFIIGNPPYISYADLDLETRVYIKDKFSSCKEGKPDYYYAFIEQSLNFLNETGVLAYLIPNNIFKNRFGERIRNIMKDSLMEVIDYDNLKMFEGKLTTSSVIICSKAKKKRSIVYKNIPNELTYKIQKNNLNEKWIFNTDIEHMEREHVFGDEFNVFMSVATLLNKAFVISDFVEENDYYIVERNYRIEKGAVRPAASPRGLSRNRTELIIFPYRYDNGLKKIGENFCNEFPLAYEYLERYRDELEKSNKDSGALWFEYGRSQALTKINTGKLLISPIVSNKVNVTILDQMHIPYSGIVITAKNNNLLTEAKRILESEDFLKYIESIGIKSNGNSIRISGTDIKKYKY</sequence>
<evidence type="ECO:0000256" key="1">
    <source>
        <dbReference type="ARBA" id="ARBA00011900"/>
    </source>
</evidence>
<dbReference type="InterPro" id="IPR011639">
    <property type="entry name" value="MethylTrfase_TaqI-like_dom"/>
</dbReference>
<evidence type="ECO:0000256" key="5">
    <source>
        <dbReference type="ARBA" id="ARBA00022747"/>
    </source>
</evidence>